<proteinExistence type="predicted"/>
<evidence type="ECO:0000313" key="3">
    <source>
        <dbReference type="EMBL" id="RQW97982.1"/>
    </source>
</evidence>
<dbReference type="PANTHER" id="PTHR37809:SF1">
    <property type="entry name" value="RIBOSOMAL PROTEIN S12 METHYLTHIOTRANSFERASE ACCESSORY FACTOR YCAO"/>
    <property type="match status" value="1"/>
</dbReference>
<dbReference type="Gene3D" id="3.40.50.720">
    <property type="entry name" value="NAD(P)-binding Rossmann-like Domain"/>
    <property type="match status" value="1"/>
</dbReference>
<organism evidence="3 4">
    <name type="scientific">Micromonospora chalcea</name>
    <dbReference type="NCBI Taxonomy" id="1874"/>
    <lineage>
        <taxon>Bacteria</taxon>
        <taxon>Bacillati</taxon>
        <taxon>Actinomycetota</taxon>
        <taxon>Actinomycetes</taxon>
        <taxon>Micromonosporales</taxon>
        <taxon>Micromonosporaceae</taxon>
        <taxon>Micromonospora</taxon>
    </lineage>
</organism>
<comment type="caution">
    <text evidence="3">The sequence shown here is derived from an EMBL/GenBank/DDBJ whole genome shotgun (WGS) entry which is preliminary data.</text>
</comment>
<evidence type="ECO:0000256" key="1">
    <source>
        <dbReference type="SAM" id="MobiDB-lite"/>
    </source>
</evidence>
<reference evidence="3 4" key="1">
    <citation type="submission" date="2018-05" db="EMBL/GenBank/DDBJ databases">
        <title>Micromonospora from Atacama Desert.</title>
        <authorList>
            <person name="Carro L."/>
            <person name="Goodfellow M."/>
            <person name="Klenk H.-P."/>
        </authorList>
    </citation>
    <scope>NUCLEOTIDE SEQUENCE [LARGE SCALE GENOMIC DNA]</scope>
    <source>
        <strain evidence="3 4">LB41</strain>
    </source>
</reference>
<sequence>MGRPQLRHRHGHRPGERDAGGGRRPDRTPPGRRRDRAGRGRLRLGHGAAAAAARAGTGRTVAAGAARRLAARGAAGDAVHDQGGVVATSGEQRMTDVTTTPAVPAPSDVAPRPGLRILGVGALRRAVEQALGAAPVTDVDVFVVDGPPEDVDVAARAAADAGRSFLPVYTTPRGVRIGPFVTPGRPGCHHCLQVRQRRARTTGTPHRSALWQGLYDGTVQPARPVLGPPVRAAVAALVADELRRVAQGGDGRCAEAVLEVATASMAVKRHRFVPEPGCPVCGPLPDDGPAAGTFTLTSRPKRAPDDYRARSLPDEHLALLAALHDEETGLLSSITVHHNHPMVLAGAIGGPLCCGELAGYGRTFTYPASVAVAVAEALERLGGNVPRARRTVTRASFRELGPRRAVEPTEFGLPPAPPDDHAVAYDPDRPVEWVYAYSFRRDGPVLVPETFAYYGSHGTGFGPECSNGCALGANLEEAILHGIFEVAERDAFLSTWYARLPVPRVDPMTSADPMTRVLVDWIQRTTGSRLDVFDITMPEGVPAVWLMLVDDEVRPGRPRAFCGAGAHLDPERALWSALVELASVAEATREMVAEDTTAPGLVADSDLVRTMEDHLLVAADPDAWPRFAFLYERDEIRSMAEAFPPAARYRPAADLLDDLRHVTGRYLDEGLDVVVVDQTAREQEAVGLTSVKVLIPGLLPMTFGHRNRRVDLPRLRELPVRLGHRAEPLAPEEINPYPHPFP</sequence>
<dbReference type="InterPro" id="IPR022291">
    <property type="entry name" value="Bacteriocin_synth_cyclodeHase"/>
</dbReference>
<dbReference type="PROSITE" id="PS51664">
    <property type="entry name" value="YCAO"/>
    <property type="match status" value="1"/>
</dbReference>
<dbReference type="Gene3D" id="3.30.1330.230">
    <property type="match status" value="1"/>
</dbReference>
<keyword evidence="4" id="KW-1185">Reference proteome</keyword>
<evidence type="ECO:0000259" key="2">
    <source>
        <dbReference type="PROSITE" id="PS51664"/>
    </source>
</evidence>
<gene>
    <name evidence="3" type="ORF">DLJ60_01980</name>
</gene>
<feature type="region of interest" description="Disordered" evidence="1">
    <location>
        <begin position="1"/>
        <end position="51"/>
    </location>
</feature>
<dbReference type="InterPro" id="IPR027624">
    <property type="entry name" value="TOMM_cyclo_SagD"/>
</dbReference>
<evidence type="ECO:0000313" key="4">
    <source>
        <dbReference type="Proteomes" id="UP000274694"/>
    </source>
</evidence>
<dbReference type="Proteomes" id="UP000274694">
    <property type="component" value="Unassembled WGS sequence"/>
</dbReference>
<dbReference type="InterPro" id="IPR003776">
    <property type="entry name" value="YcaO-like_dom"/>
</dbReference>
<dbReference type="Pfam" id="PF02624">
    <property type="entry name" value="YcaO"/>
    <property type="match status" value="1"/>
</dbReference>
<feature type="domain" description="YcaO" evidence="2">
    <location>
        <begin position="359"/>
        <end position="742"/>
    </location>
</feature>
<feature type="compositionally biased region" description="Basic and acidic residues" evidence="1">
    <location>
        <begin position="13"/>
        <end position="29"/>
    </location>
</feature>
<feature type="compositionally biased region" description="Basic residues" evidence="1">
    <location>
        <begin position="30"/>
        <end position="44"/>
    </location>
</feature>
<protein>
    <recommendedName>
        <fullName evidence="2">YcaO domain-containing protein</fullName>
    </recommendedName>
</protein>
<feature type="compositionally biased region" description="Basic residues" evidence="1">
    <location>
        <begin position="1"/>
        <end position="12"/>
    </location>
</feature>
<name>A0ABX9YD88_MICCH</name>
<dbReference type="EMBL" id="QGTA01000082">
    <property type="protein sequence ID" value="RQW97982.1"/>
    <property type="molecule type" value="Genomic_DNA"/>
</dbReference>
<dbReference type="NCBIfam" id="TIGR03882">
    <property type="entry name" value="cyclo_dehyd_2"/>
    <property type="match status" value="1"/>
</dbReference>
<dbReference type="NCBIfam" id="TIGR03604">
    <property type="entry name" value="TOMM_cyclo_SagD"/>
    <property type="match status" value="1"/>
</dbReference>
<accession>A0ABX9YD88</accession>
<dbReference type="PANTHER" id="PTHR37809">
    <property type="entry name" value="RIBOSOMAL PROTEIN S12 METHYLTHIOTRANSFERASE ACCESSORY FACTOR YCAO"/>
    <property type="match status" value="1"/>
</dbReference>